<proteinExistence type="predicted"/>
<dbReference type="AlphaFoldDB" id="A0A835B605"/>
<dbReference type="EMBL" id="JACEFO010002029">
    <property type="protein sequence ID" value="KAF8688317.1"/>
    <property type="molecule type" value="Genomic_DNA"/>
</dbReference>
<organism evidence="1 2">
    <name type="scientific">Digitaria exilis</name>
    <dbReference type="NCBI Taxonomy" id="1010633"/>
    <lineage>
        <taxon>Eukaryota</taxon>
        <taxon>Viridiplantae</taxon>
        <taxon>Streptophyta</taxon>
        <taxon>Embryophyta</taxon>
        <taxon>Tracheophyta</taxon>
        <taxon>Spermatophyta</taxon>
        <taxon>Magnoliopsida</taxon>
        <taxon>Liliopsida</taxon>
        <taxon>Poales</taxon>
        <taxon>Poaceae</taxon>
        <taxon>PACMAD clade</taxon>
        <taxon>Panicoideae</taxon>
        <taxon>Panicodae</taxon>
        <taxon>Paniceae</taxon>
        <taxon>Anthephorinae</taxon>
        <taxon>Digitaria</taxon>
    </lineage>
</organism>
<accession>A0A835B605</accession>
<evidence type="ECO:0000313" key="1">
    <source>
        <dbReference type="EMBL" id="KAF8688317.1"/>
    </source>
</evidence>
<gene>
    <name evidence="1" type="ORF">HU200_042276</name>
</gene>
<name>A0A835B605_9POAL</name>
<reference evidence="1" key="1">
    <citation type="submission" date="2020-07" db="EMBL/GenBank/DDBJ databases">
        <title>Genome sequence and genetic diversity analysis of an under-domesticated orphan crop, white fonio (Digitaria exilis).</title>
        <authorList>
            <person name="Bennetzen J.L."/>
            <person name="Chen S."/>
            <person name="Ma X."/>
            <person name="Wang X."/>
            <person name="Yssel A.E.J."/>
            <person name="Chaluvadi S.R."/>
            <person name="Johnson M."/>
            <person name="Gangashetty P."/>
            <person name="Hamidou F."/>
            <person name="Sanogo M.D."/>
            <person name="Zwaenepoel A."/>
            <person name="Wallace J."/>
            <person name="Van De Peer Y."/>
            <person name="Van Deynze A."/>
        </authorList>
    </citation>
    <scope>NUCLEOTIDE SEQUENCE</scope>
    <source>
        <tissue evidence="1">Leaves</tissue>
    </source>
</reference>
<keyword evidence="2" id="KW-1185">Reference proteome</keyword>
<sequence>MRQWLPLFYPGTVKDSQAVCSWLLGLASVALRPGVPQAPVPGRPRLRGGVDVGVQGGGRQEGRWRVRLGREEGERWLGAAGVSSQPQDILTIMYL</sequence>
<protein>
    <submittedName>
        <fullName evidence="1">Uncharacterized protein</fullName>
    </submittedName>
</protein>
<dbReference type="Proteomes" id="UP000636709">
    <property type="component" value="Unassembled WGS sequence"/>
</dbReference>
<evidence type="ECO:0000313" key="2">
    <source>
        <dbReference type="Proteomes" id="UP000636709"/>
    </source>
</evidence>
<comment type="caution">
    <text evidence="1">The sequence shown here is derived from an EMBL/GenBank/DDBJ whole genome shotgun (WGS) entry which is preliminary data.</text>
</comment>